<protein>
    <submittedName>
        <fullName evidence="1">Uncharacterized protein</fullName>
    </submittedName>
</protein>
<gene>
    <name evidence="1" type="ORF">SAMN00777080_0346</name>
</gene>
<dbReference type="OrthoDB" id="1100725at2"/>
<dbReference type="Proteomes" id="UP000192333">
    <property type="component" value="Chromosome I"/>
</dbReference>
<dbReference type="RefSeq" id="WP_084118675.1">
    <property type="nucleotide sequence ID" value="NZ_LT838813.1"/>
</dbReference>
<dbReference type="AlphaFoldDB" id="A0A1W2GYN0"/>
<evidence type="ECO:0000313" key="2">
    <source>
        <dbReference type="Proteomes" id="UP000192333"/>
    </source>
</evidence>
<sequence length="377" mass="44175">MSAKINSKYVENYASEFSKEICDQYFSQKKYMTGHQIITLSPSPQVNFFIIKTIFEAWQLELEKLKSNPFFDYRDKTVHEALKEFMNVLSRTIKIERTHFEPLLIRAVLDAFELAIDPVSYYSGEFDKVPSNQINQYLKENKKYYKWHANLITNLIDKAGLEHSNQAYKDSLSNNYSNQKASLEDFKILLNSMGQVKFLDFYQILIQEESVKGQESIIESKVQIEKPKEPDTEIHEDEKNHLQQENFENFQESDDEILIEKETKTRHSNAANAAQAIDPLQAWARFETEEYSIMKGTIKELSESIGLNQRFMFTKELFDGNPDLLKHGLKSIDQCESFIEAINLINDRFVGTLKWDKNSEVVIEFLQLVFRKFDQKD</sequence>
<keyword evidence="2" id="KW-1185">Reference proteome</keyword>
<dbReference type="EMBL" id="LT838813">
    <property type="protein sequence ID" value="SMD41815.1"/>
    <property type="molecule type" value="Genomic_DNA"/>
</dbReference>
<evidence type="ECO:0000313" key="1">
    <source>
        <dbReference type="EMBL" id="SMD41815.1"/>
    </source>
</evidence>
<organism evidence="1 2">
    <name type="scientific">Aquiflexum balticum DSM 16537</name>
    <dbReference type="NCBI Taxonomy" id="758820"/>
    <lineage>
        <taxon>Bacteria</taxon>
        <taxon>Pseudomonadati</taxon>
        <taxon>Bacteroidota</taxon>
        <taxon>Cytophagia</taxon>
        <taxon>Cytophagales</taxon>
        <taxon>Cyclobacteriaceae</taxon>
        <taxon>Aquiflexum</taxon>
    </lineage>
</organism>
<reference evidence="2" key="1">
    <citation type="submission" date="2017-04" db="EMBL/GenBank/DDBJ databases">
        <authorList>
            <person name="Varghese N."/>
            <person name="Submissions S."/>
        </authorList>
    </citation>
    <scope>NUCLEOTIDE SEQUENCE [LARGE SCALE GENOMIC DNA]</scope>
    <source>
        <strain evidence="2">DSM 16537</strain>
    </source>
</reference>
<proteinExistence type="predicted"/>
<accession>A0A1W2GYN0</accession>
<dbReference type="STRING" id="758820.SAMN00777080_0346"/>
<name>A0A1W2GYN0_9BACT</name>